<proteinExistence type="predicted"/>
<accession>A0A3G5A1H3</accession>
<evidence type="ECO:0000313" key="1">
    <source>
        <dbReference type="EMBL" id="AYV81055.1"/>
    </source>
</evidence>
<dbReference type="EMBL" id="MK072256">
    <property type="protein sequence ID" value="AYV81055.1"/>
    <property type="molecule type" value="Genomic_DNA"/>
</dbReference>
<reference evidence="1" key="1">
    <citation type="submission" date="2018-10" db="EMBL/GenBank/DDBJ databases">
        <title>Hidden diversity of soil giant viruses.</title>
        <authorList>
            <person name="Schulz F."/>
            <person name="Alteio L."/>
            <person name="Goudeau D."/>
            <person name="Ryan E.M."/>
            <person name="Malmstrom R.R."/>
            <person name="Blanchard J."/>
            <person name="Woyke T."/>
        </authorList>
    </citation>
    <scope>NUCLEOTIDE SEQUENCE</scope>
    <source>
        <strain evidence="1">HAV1</strain>
    </source>
</reference>
<name>A0A3G5A1H3_9VIRU</name>
<sequence>MRQLVKLVQRSRLFSTVAAVRAAASRPLVHKSAGRMGLKFAVAAVAIGTVVPFTVNTAFASSVLSPEAAQIIEAKATVKKYHDDATHFIQNELWDKYLLDPKQNLELFKKTLEYALYCQKNVPELKPLVATINFQSLILTVISQGYIETFDECFGFDNVDDIVNICTFDLRSVPTIYQKIIPFIRNEDSRKQIVHKLANNRNLNLNDVLFAIIQKTISESKTKIIDSSYPNICTSYEKFQWFASKGLIDGNNAGNYISRILILGTYGNSTFSGLELIKVVNHLLALNPNPEVKKNMTLSILKNMNRGEENGHLSFLVDKIGSSFTKEEFDIFSNEIKNQYPISGDAFLKHLASRHPKLYVVSTKTGIFSFLN</sequence>
<gene>
    <name evidence="1" type="ORF">Harvfovirus14_36</name>
</gene>
<protein>
    <submittedName>
        <fullName evidence="1">Uncharacterized protein</fullName>
    </submittedName>
</protein>
<organism evidence="1">
    <name type="scientific">Harvfovirus sp</name>
    <dbReference type="NCBI Taxonomy" id="2487768"/>
    <lineage>
        <taxon>Viruses</taxon>
        <taxon>Varidnaviria</taxon>
        <taxon>Bamfordvirae</taxon>
        <taxon>Nucleocytoviricota</taxon>
        <taxon>Megaviricetes</taxon>
        <taxon>Imitervirales</taxon>
        <taxon>Mimiviridae</taxon>
        <taxon>Klosneuvirinae</taxon>
    </lineage>
</organism>